<dbReference type="STRING" id="1346791.M529_18340"/>
<keyword evidence="2" id="KW-0472">Membrane</keyword>
<name>T0KB76_9SPHN</name>
<reference evidence="3 4" key="1">
    <citation type="journal article" date="2013" name="Genome Announc.">
        <title>Draft Genome Sequence of Sphingobium ummariense Strain RL-3, a Hexachlorocyclohexane-Degrading Bacterium.</title>
        <authorList>
            <person name="Kohli P."/>
            <person name="Dua A."/>
            <person name="Sangwan N."/>
            <person name="Oldach P."/>
            <person name="Khurana J.P."/>
            <person name="Lal R."/>
        </authorList>
    </citation>
    <scope>NUCLEOTIDE SEQUENCE [LARGE SCALE GENOMIC DNA]</scope>
    <source>
        <strain evidence="3 4">RL-3</strain>
    </source>
</reference>
<feature type="compositionally biased region" description="Basic and acidic residues" evidence="1">
    <location>
        <begin position="25"/>
        <end position="37"/>
    </location>
</feature>
<feature type="region of interest" description="Disordered" evidence="1">
    <location>
        <begin position="1"/>
        <end position="41"/>
    </location>
</feature>
<sequence length="195" mass="20182">MSDIRTQLNRAREAANDIAGTASGRIRETTEKAREGAGDLLQTSRDKAGDVYAGARDRTQRAATRANEIIQEHPIAAVAGAVAAGAVIAWMFPKSRAVIKAIPALATTAGSRMVEAAMAARAAATEGAQTIRESAGTVLDAARENAGDAVSAARDTAASADLGGKASRLAEDVTSLIADRIDAFSEAVRARLPRR</sequence>
<evidence type="ECO:0000256" key="1">
    <source>
        <dbReference type="SAM" id="MobiDB-lite"/>
    </source>
</evidence>
<dbReference type="EMBL" id="AUWY01000118">
    <property type="protein sequence ID" value="EQB30703.1"/>
    <property type="molecule type" value="Genomic_DNA"/>
</dbReference>
<evidence type="ECO:0000313" key="3">
    <source>
        <dbReference type="EMBL" id="EQB30703.1"/>
    </source>
</evidence>
<dbReference type="RefSeq" id="WP_021319289.1">
    <property type="nucleotide sequence ID" value="NZ_AUWY01000118.1"/>
</dbReference>
<evidence type="ECO:0008006" key="5">
    <source>
        <dbReference type="Google" id="ProtNLM"/>
    </source>
</evidence>
<evidence type="ECO:0000256" key="2">
    <source>
        <dbReference type="SAM" id="Phobius"/>
    </source>
</evidence>
<keyword evidence="4" id="KW-1185">Reference proteome</keyword>
<dbReference type="AlphaFoldDB" id="T0KB76"/>
<dbReference type="Proteomes" id="UP000015523">
    <property type="component" value="Unassembled WGS sequence"/>
</dbReference>
<feature type="transmembrane region" description="Helical" evidence="2">
    <location>
        <begin position="75"/>
        <end position="92"/>
    </location>
</feature>
<proteinExistence type="predicted"/>
<dbReference type="PATRIC" id="fig|1346791.3.peg.3538"/>
<dbReference type="OrthoDB" id="7472479at2"/>
<keyword evidence="2" id="KW-0812">Transmembrane</keyword>
<accession>T0KB76</accession>
<gene>
    <name evidence="3" type="ORF">M529_18340</name>
</gene>
<keyword evidence="2" id="KW-1133">Transmembrane helix</keyword>
<comment type="caution">
    <text evidence="3">The sequence shown here is derived from an EMBL/GenBank/DDBJ whole genome shotgun (WGS) entry which is preliminary data.</text>
</comment>
<protein>
    <recommendedName>
        <fullName evidence="5">DUF883 domain-containing protein</fullName>
    </recommendedName>
</protein>
<evidence type="ECO:0000313" key="4">
    <source>
        <dbReference type="Proteomes" id="UP000015523"/>
    </source>
</evidence>
<organism evidence="3 4">
    <name type="scientific">Sphingobium ummariense RL-3</name>
    <dbReference type="NCBI Taxonomy" id="1346791"/>
    <lineage>
        <taxon>Bacteria</taxon>
        <taxon>Pseudomonadati</taxon>
        <taxon>Pseudomonadota</taxon>
        <taxon>Alphaproteobacteria</taxon>
        <taxon>Sphingomonadales</taxon>
        <taxon>Sphingomonadaceae</taxon>
        <taxon>Sphingobium</taxon>
    </lineage>
</organism>